<dbReference type="InterPro" id="IPR011032">
    <property type="entry name" value="GroES-like_sf"/>
</dbReference>
<dbReference type="Gene3D" id="3.40.50.720">
    <property type="entry name" value="NAD(P)-binding Rossmann-like Domain"/>
    <property type="match status" value="1"/>
</dbReference>
<evidence type="ECO:0000259" key="1">
    <source>
        <dbReference type="SMART" id="SM00829"/>
    </source>
</evidence>
<dbReference type="InterPro" id="IPR052585">
    <property type="entry name" value="Lipid_raft_assoc_Zn_ADH"/>
</dbReference>
<dbReference type="GO" id="GO:0003960">
    <property type="term" value="F:quinone reductase (NADPH) activity"/>
    <property type="evidence" value="ECO:0007669"/>
    <property type="project" value="UniProtKB-EC"/>
</dbReference>
<dbReference type="PROSITE" id="PS01162">
    <property type="entry name" value="QOR_ZETA_CRYSTAL"/>
    <property type="match status" value="1"/>
</dbReference>
<dbReference type="Gene3D" id="3.90.180.10">
    <property type="entry name" value="Medium-chain alcohol dehydrogenases, catalytic domain"/>
    <property type="match status" value="1"/>
</dbReference>
<dbReference type="PANTHER" id="PTHR43482:SF1">
    <property type="entry name" value="PROTEIN AST1-RELATED"/>
    <property type="match status" value="1"/>
</dbReference>
<accession>A0A0N1JTV1</accession>
<evidence type="ECO:0000313" key="2">
    <source>
        <dbReference type="EMBL" id="KPC55156.1"/>
    </source>
</evidence>
<dbReference type="STRING" id="857265.WG78_00815"/>
<dbReference type="EMBL" id="LAQT01000001">
    <property type="protein sequence ID" value="KPC55156.1"/>
    <property type="molecule type" value="Genomic_DNA"/>
</dbReference>
<dbReference type="OrthoDB" id="9780520at2"/>
<dbReference type="GO" id="GO:0008270">
    <property type="term" value="F:zinc ion binding"/>
    <property type="evidence" value="ECO:0007669"/>
    <property type="project" value="InterPro"/>
</dbReference>
<dbReference type="InterPro" id="IPR013154">
    <property type="entry name" value="ADH-like_N"/>
</dbReference>
<dbReference type="CDD" id="cd05289">
    <property type="entry name" value="MDR_like_2"/>
    <property type="match status" value="1"/>
</dbReference>
<dbReference type="SUPFAM" id="SSF51735">
    <property type="entry name" value="NAD(P)-binding Rossmann-fold domains"/>
    <property type="match status" value="1"/>
</dbReference>
<organism evidence="2 3">
    <name type="scientific">Amantichitinum ursilacus</name>
    <dbReference type="NCBI Taxonomy" id="857265"/>
    <lineage>
        <taxon>Bacteria</taxon>
        <taxon>Pseudomonadati</taxon>
        <taxon>Pseudomonadota</taxon>
        <taxon>Betaproteobacteria</taxon>
        <taxon>Neisseriales</taxon>
        <taxon>Chitinibacteraceae</taxon>
        <taxon>Amantichitinum</taxon>
    </lineage>
</organism>
<dbReference type="InterPro" id="IPR036291">
    <property type="entry name" value="NAD(P)-bd_dom_sf"/>
</dbReference>
<gene>
    <name evidence="2" type="primary">qorA_1</name>
    <name evidence="2" type="ORF">WG78_00815</name>
</gene>
<dbReference type="InterPro" id="IPR002364">
    <property type="entry name" value="Quin_OxRdtase/zeta-crystal_CS"/>
</dbReference>
<dbReference type="PANTHER" id="PTHR43482">
    <property type="entry name" value="PROTEIN AST1-RELATED"/>
    <property type="match status" value="1"/>
</dbReference>
<dbReference type="SMART" id="SM00829">
    <property type="entry name" value="PKS_ER"/>
    <property type="match status" value="1"/>
</dbReference>
<name>A0A0N1JTV1_9NEIS</name>
<dbReference type="Proteomes" id="UP000037939">
    <property type="component" value="Unassembled WGS sequence"/>
</dbReference>
<keyword evidence="2" id="KW-0560">Oxidoreductase</keyword>
<dbReference type="AlphaFoldDB" id="A0A0N1JTV1"/>
<reference evidence="2 3" key="1">
    <citation type="submission" date="2015-07" db="EMBL/GenBank/DDBJ databases">
        <title>Draft genome sequence of the Amantichitinum ursilacus IGB-41, a new chitin-degrading bacterium.</title>
        <authorList>
            <person name="Kirstahler P."/>
            <person name="Guenther M."/>
            <person name="Grumaz C."/>
            <person name="Rupp S."/>
            <person name="Zibek S."/>
            <person name="Sohn K."/>
        </authorList>
    </citation>
    <scope>NUCLEOTIDE SEQUENCE [LARGE SCALE GENOMIC DNA]</scope>
    <source>
        <strain evidence="2 3">IGB-41</strain>
    </source>
</reference>
<evidence type="ECO:0000313" key="3">
    <source>
        <dbReference type="Proteomes" id="UP000037939"/>
    </source>
</evidence>
<proteinExistence type="predicted"/>
<protein>
    <submittedName>
        <fullName evidence="2">Quinone oxidoreductase 1</fullName>
        <ecNumber evidence="2">1.6.5.5</ecNumber>
    </submittedName>
</protein>
<dbReference type="Pfam" id="PF08240">
    <property type="entry name" value="ADH_N"/>
    <property type="match status" value="1"/>
</dbReference>
<dbReference type="EC" id="1.6.5.5" evidence="2"/>
<dbReference type="Pfam" id="PF13602">
    <property type="entry name" value="ADH_zinc_N_2"/>
    <property type="match status" value="1"/>
</dbReference>
<feature type="domain" description="Enoyl reductase (ER)" evidence="1">
    <location>
        <begin position="14"/>
        <end position="335"/>
    </location>
</feature>
<dbReference type="SUPFAM" id="SSF50129">
    <property type="entry name" value="GroES-like"/>
    <property type="match status" value="1"/>
</dbReference>
<sequence>MTEMMKAVRLHAFGGPEVLRYEDAPRPQIAADEVLVRVHAASLNPPDLYLRDGYRALPPGWQPDATFPLILGTDVSGVVAAVGNAVSDFMVGDAVYAMVRFPQAAMTGSGAYAEYVNVAANELALKPTHIDHLHAAGAPMSVLTAWQFLVDLGHDVPNPFQSFAHAPVPLQGKTVLINGAGGGVGHVAVQVAKWQGARVIAVASGKHEQLLRDLGADEFIDYHRVAAETVVHDVDLVMDAVGGPGIERFLRVIRPGGALFLVNPLDFSAHKEAADLGITVSTAQVRSSGKQLAEAARLLDDGTLRIVIDRTFPLARAAAAHQRAAQGSIQGKVVLVV</sequence>
<comment type="caution">
    <text evidence="2">The sequence shown here is derived from an EMBL/GenBank/DDBJ whole genome shotgun (WGS) entry which is preliminary data.</text>
</comment>
<dbReference type="PATRIC" id="fig|857265.3.peg.172"/>
<keyword evidence="3" id="KW-1185">Reference proteome</keyword>
<dbReference type="RefSeq" id="WP_053935886.1">
    <property type="nucleotide sequence ID" value="NZ_LAQT01000001.1"/>
</dbReference>
<dbReference type="InterPro" id="IPR020843">
    <property type="entry name" value="ER"/>
</dbReference>